<keyword evidence="1" id="KW-0408">Iron</keyword>
<proteinExistence type="inferred from homology"/>
<keyword evidence="1" id="KW-0831">Ubiquinone biosynthesis</keyword>
<feature type="binding site" evidence="1">
    <location>
        <position position="193"/>
    </location>
    <ligand>
        <name>[4Fe-4S] cluster</name>
        <dbReference type="ChEBI" id="CHEBI:49883"/>
    </ligand>
</feature>
<keyword evidence="1" id="KW-0004">4Fe-4S</keyword>
<feature type="binding site" evidence="1">
    <location>
        <position position="232"/>
    </location>
    <ligand>
        <name>[4Fe-4S] cluster</name>
        <dbReference type="ChEBI" id="CHEBI:49883"/>
    </ligand>
</feature>
<keyword evidence="1" id="KW-0479">Metal-binding</keyword>
<dbReference type="Pfam" id="PF01136">
    <property type="entry name" value="Peptidase_U32"/>
    <property type="match status" value="1"/>
</dbReference>
<dbReference type="InterPro" id="IPR051454">
    <property type="entry name" value="RNA/ubiquinone_mod_enzymes"/>
</dbReference>
<dbReference type="InterPro" id="IPR001539">
    <property type="entry name" value="Peptidase_U32"/>
</dbReference>
<dbReference type="PANTHER" id="PTHR30217:SF3">
    <property type="entry name" value="UBIQUINONE BIOSYNTHESIS PROTEIN UBIU"/>
    <property type="match status" value="1"/>
</dbReference>
<dbReference type="HAMAP" id="MF_02232">
    <property type="entry name" value="UbiU"/>
    <property type="match status" value="1"/>
</dbReference>
<name>A0ABW4YCZ6_9GAMM</name>
<gene>
    <name evidence="1" type="primary">ubiU</name>
    <name evidence="2" type="ORF">ACFSJC_16600</name>
</gene>
<sequence>MELVCPAGNLPMLKAAVDNGANAVYLGFRDDTNARHFAGLNFNDKQIQQGIQYAHDRGVKVFVAINTYAQPNGWERWTAAVDRAAGLGVDAIILADMGILDYATQRHPNINLHLSVQGSATNPAAIGFMQRHFNIKRVVVPRVLSLTQVANLIKETTVPVEIFGFGSLCVMVEGRCLLSSYASGQSPNTYGACSPAAHVEWRDTPEGQETRLGGILIERRSHSEAAGYPTLCKGRYQVDGELRHAIEEPTSLNTLDILPDIMAAGVSAIKIEGRQRSTRYVSQITQVWREAIDSCQRNPQAFRPKESWHQILAQVSEGAQTTIGPYERTWH</sequence>
<accession>A0ABW4YCZ6</accession>
<keyword evidence="3" id="KW-1185">Reference proteome</keyword>
<comment type="cofactor">
    <cofactor evidence="1">
        <name>[4Fe-4S] cluster</name>
        <dbReference type="ChEBI" id="CHEBI:49883"/>
    </cofactor>
</comment>
<dbReference type="EMBL" id="JBHUHX010000051">
    <property type="protein sequence ID" value="MFD2113471.1"/>
    <property type="molecule type" value="Genomic_DNA"/>
</dbReference>
<dbReference type="RefSeq" id="WP_386028314.1">
    <property type="nucleotide sequence ID" value="NZ_JBHUHX010000051.1"/>
</dbReference>
<feature type="binding site" evidence="1">
    <location>
        <position position="169"/>
    </location>
    <ligand>
        <name>[4Fe-4S] cluster</name>
        <dbReference type="ChEBI" id="CHEBI:49883"/>
    </ligand>
</feature>
<evidence type="ECO:0000313" key="3">
    <source>
        <dbReference type="Proteomes" id="UP001597337"/>
    </source>
</evidence>
<reference evidence="3" key="1">
    <citation type="journal article" date="2019" name="Int. J. Syst. Evol. Microbiol.">
        <title>The Global Catalogue of Microorganisms (GCM) 10K type strain sequencing project: providing services to taxonomists for standard genome sequencing and annotation.</title>
        <authorList>
            <consortium name="The Broad Institute Genomics Platform"/>
            <consortium name="The Broad Institute Genome Sequencing Center for Infectious Disease"/>
            <person name="Wu L."/>
            <person name="Ma J."/>
        </authorList>
    </citation>
    <scope>NUCLEOTIDE SEQUENCE [LARGE SCALE GENOMIC DNA]</scope>
    <source>
        <strain evidence="3">KACC 12597</strain>
    </source>
</reference>
<keyword evidence="1" id="KW-0411">Iron-sulfur</keyword>
<dbReference type="InterPro" id="IPR043692">
    <property type="entry name" value="UbiU"/>
</dbReference>
<comment type="function">
    <text evidence="1">Required for O(2)-independent ubiquinone (coenzyme Q) biosynthesis. Together with UbiV, is essential for the C6-hydroxylation reaction in the oxygen-independent ubiquinone biosynthesis pathway.</text>
</comment>
<evidence type="ECO:0000256" key="1">
    <source>
        <dbReference type="HAMAP-Rule" id="MF_02232"/>
    </source>
</evidence>
<comment type="subunit">
    <text evidence="1">Forms a heterodimer with UbiV.</text>
</comment>
<organism evidence="2 3">
    <name type="scientific">Thiorhodococcus fuscus</name>
    <dbReference type="NCBI Taxonomy" id="527200"/>
    <lineage>
        <taxon>Bacteria</taxon>
        <taxon>Pseudomonadati</taxon>
        <taxon>Pseudomonadota</taxon>
        <taxon>Gammaproteobacteria</taxon>
        <taxon>Chromatiales</taxon>
        <taxon>Chromatiaceae</taxon>
        <taxon>Thiorhodococcus</taxon>
    </lineage>
</organism>
<comment type="caution">
    <text evidence="2">The sequence shown here is derived from an EMBL/GenBank/DDBJ whole genome shotgun (WGS) entry which is preliminary data.</text>
</comment>
<dbReference type="PROSITE" id="PS01276">
    <property type="entry name" value="PEPTIDASE_U32"/>
    <property type="match status" value="1"/>
</dbReference>
<protein>
    <recommendedName>
        <fullName evidence="1">Ubiquinone biosynthesis protein UbiU</fullName>
    </recommendedName>
</protein>
<comment type="pathway">
    <text evidence="1">Cofactor biosynthesis; ubiquinone biosynthesis.</text>
</comment>
<feature type="binding site" evidence="1">
    <location>
        <position position="176"/>
    </location>
    <ligand>
        <name>[4Fe-4S] cluster</name>
        <dbReference type="ChEBI" id="CHEBI:49883"/>
    </ligand>
</feature>
<comment type="similarity">
    <text evidence="1">Belongs to the peptidase U32 family. UbiU subfamily.</text>
</comment>
<dbReference type="PANTHER" id="PTHR30217">
    <property type="entry name" value="PEPTIDASE U32 FAMILY"/>
    <property type="match status" value="1"/>
</dbReference>
<dbReference type="Proteomes" id="UP001597337">
    <property type="component" value="Unassembled WGS sequence"/>
</dbReference>
<evidence type="ECO:0000313" key="2">
    <source>
        <dbReference type="EMBL" id="MFD2113471.1"/>
    </source>
</evidence>